<organism evidence="1 2">
    <name type="scientific">Leptospira alstonii serovar Sichuan str. 79601</name>
    <dbReference type="NCBI Taxonomy" id="1218565"/>
    <lineage>
        <taxon>Bacteria</taxon>
        <taxon>Pseudomonadati</taxon>
        <taxon>Spirochaetota</taxon>
        <taxon>Spirochaetia</taxon>
        <taxon>Leptospirales</taxon>
        <taxon>Leptospiraceae</taxon>
        <taxon>Leptospira</taxon>
    </lineage>
</organism>
<sequence length="60" mass="7029">MIRIISGKTTIETGIEVSRKLKCFRWPLFQLPLIRWSIARRRVFGTSETGYNRDSLETSI</sequence>
<proteinExistence type="predicted"/>
<comment type="caution">
    <text evidence="1">The sequence shown here is derived from an EMBL/GenBank/DDBJ whole genome shotgun (WGS) entry which is preliminary data.</text>
</comment>
<protein>
    <submittedName>
        <fullName evidence="1">Uncharacterized protein</fullName>
    </submittedName>
</protein>
<evidence type="ECO:0000313" key="1">
    <source>
        <dbReference type="EMBL" id="EMJ91262.1"/>
    </source>
</evidence>
<dbReference type="Proteomes" id="UP000011988">
    <property type="component" value="Unassembled WGS sequence"/>
</dbReference>
<dbReference type="PATRIC" id="fig|1218565.3.peg.4107"/>
<reference evidence="1 2" key="1">
    <citation type="submission" date="2013-01" db="EMBL/GenBank/DDBJ databases">
        <authorList>
            <person name="Harkins D.M."/>
            <person name="Durkin A.S."/>
            <person name="Brinkac L.M."/>
            <person name="Haft D.H."/>
            <person name="Selengut J.D."/>
            <person name="Sanka R."/>
            <person name="DePew J."/>
            <person name="Purushe J."/>
            <person name="Galloway R.L."/>
            <person name="Vinetz J.M."/>
            <person name="Sutton G.G."/>
            <person name="Nierman W.C."/>
            <person name="Fouts D.E."/>
        </authorList>
    </citation>
    <scope>NUCLEOTIDE SEQUENCE [LARGE SCALE GENOMIC DNA]</scope>
    <source>
        <strain evidence="1 2">79601</strain>
    </source>
</reference>
<name>M6CH92_9LEPT</name>
<dbReference type="AlphaFoldDB" id="M6CH92"/>
<gene>
    <name evidence="1" type="ORF">LEP1GSC194_1020</name>
</gene>
<evidence type="ECO:0000313" key="2">
    <source>
        <dbReference type="Proteomes" id="UP000011988"/>
    </source>
</evidence>
<dbReference type="EMBL" id="ANIK01000111">
    <property type="protein sequence ID" value="EMJ91262.1"/>
    <property type="molecule type" value="Genomic_DNA"/>
</dbReference>
<accession>M6CH92</accession>